<dbReference type="Pfam" id="PF00665">
    <property type="entry name" value="rve"/>
    <property type="match status" value="1"/>
</dbReference>
<feature type="domain" description="Integrase catalytic" evidence="1">
    <location>
        <begin position="1"/>
        <end position="91"/>
    </location>
</feature>
<dbReference type="AlphaFoldDB" id="A0AA86MEW9"/>
<reference evidence="2 3" key="1">
    <citation type="submission" date="2023-10" db="EMBL/GenBank/DDBJ databases">
        <title>Complete Genome Sequence of Limnobacter thiooxidans CS-K2T, Isolated from freshwater lake sediments in Bavaria, Germany.</title>
        <authorList>
            <person name="Naruki M."/>
            <person name="Watanabe A."/>
            <person name="Warashina T."/>
            <person name="Morita T."/>
            <person name="Arakawa K."/>
        </authorList>
    </citation>
    <scope>NUCLEOTIDE SEQUENCE [LARGE SCALE GENOMIC DNA]</scope>
    <source>
        <strain evidence="2 3">CS-K2</strain>
    </source>
</reference>
<dbReference type="InterPro" id="IPR001584">
    <property type="entry name" value="Integrase_cat-core"/>
</dbReference>
<sequence length="130" mass="14655">MPDQRNIVWSYDFVYEACVNCQTIKCPTIVDEYTRECSAIDVAGSIRSKLVIDVLSRLISVRGAPKYLRSDNGPEFVATKLLEWAVQVKLESVQLIRASHGKTVPTKASTENSEMSACRWSGFEKDLKHE</sequence>
<name>A0AA86MEW9_9BURK</name>
<dbReference type="KEGG" id="lto:RGQ30_19860"/>
<dbReference type="GO" id="GO:0003676">
    <property type="term" value="F:nucleic acid binding"/>
    <property type="evidence" value="ECO:0007669"/>
    <property type="project" value="InterPro"/>
</dbReference>
<dbReference type="InterPro" id="IPR036397">
    <property type="entry name" value="RNaseH_sf"/>
</dbReference>
<evidence type="ECO:0000313" key="3">
    <source>
        <dbReference type="Proteomes" id="UP001329151"/>
    </source>
</evidence>
<dbReference type="GO" id="GO:0015074">
    <property type="term" value="P:DNA integration"/>
    <property type="evidence" value="ECO:0007669"/>
    <property type="project" value="InterPro"/>
</dbReference>
<dbReference type="PROSITE" id="PS50994">
    <property type="entry name" value="INTEGRASE"/>
    <property type="match status" value="1"/>
</dbReference>
<protein>
    <recommendedName>
        <fullName evidence="1">Integrase catalytic domain-containing protein</fullName>
    </recommendedName>
</protein>
<dbReference type="EMBL" id="AP028947">
    <property type="protein sequence ID" value="BET26485.1"/>
    <property type="molecule type" value="Genomic_DNA"/>
</dbReference>
<organism evidence="2 3">
    <name type="scientific">Limnobacter thiooxidans</name>
    <dbReference type="NCBI Taxonomy" id="131080"/>
    <lineage>
        <taxon>Bacteria</taxon>
        <taxon>Pseudomonadati</taxon>
        <taxon>Pseudomonadota</taxon>
        <taxon>Betaproteobacteria</taxon>
        <taxon>Burkholderiales</taxon>
        <taxon>Burkholderiaceae</taxon>
        <taxon>Limnobacter</taxon>
    </lineage>
</organism>
<dbReference type="SUPFAM" id="SSF53098">
    <property type="entry name" value="Ribonuclease H-like"/>
    <property type="match status" value="1"/>
</dbReference>
<dbReference type="InterPro" id="IPR012337">
    <property type="entry name" value="RNaseH-like_sf"/>
</dbReference>
<dbReference type="Gene3D" id="3.30.420.10">
    <property type="entry name" value="Ribonuclease H-like superfamily/Ribonuclease H"/>
    <property type="match status" value="1"/>
</dbReference>
<evidence type="ECO:0000259" key="1">
    <source>
        <dbReference type="PROSITE" id="PS50994"/>
    </source>
</evidence>
<proteinExistence type="predicted"/>
<dbReference type="PANTHER" id="PTHR47515">
    <property type="entry name" value="LOW CALCIUM RESPONSE LOCUS PROTEIN T"/>
    <property type="match status" value="1"/>
</dbReference>
<gene>
    <name evidence="2" type="ORF">RGQ30_19860</name>
</gene>
<accession>A0AA86MEW9</accession>
<keyword evidence="3" id="KW-1185">Reference proteome</keyword>
<evidence type="ECO:0000313" key="2">
    <source>
        <dbReference type="EMBL" id="BET26485.1"/>
    </source>
</evidence>
<dbReference type="Proteomes" id="UP001329151">
    <property type="component" value="Chromosome"/>
</dbReference>
<dbReference type="PANTHER" id="PTHR47515:SF1">
    <property type="entry name" value="BLR2054 PROTEIN"/>
    <property type="match status" value="1"/>
</dbReference>